<reference evidence="1" key="1">
    <citation type="submission" date="2020-04" db="EMBL/GenBank/DDBJ databases">
        <authorList>
            <person name="Alioto T."/>
            <person name="Alioto T."/>
            <person name="Gomez Garrido J."/>
        </authorList>
    </citation>
    <scope>NUCLEOTIDE SEQUENCE</scope>
    <source>
        <strain evidence="1">A484AB</strain>
    </source>
</reference>
<proteinExistence type="predicted"/>
<gene>
    <name evidence="1" type="ORF">PACLA_8A074108</name>
</gene>
<keyword evidence="2" id="KW-1185">Reference proteome</keyword>
<comment type="caution">
    <text evidence="1">The sequence shown here is derived from an EMBL/GenBank/DDBJ whole genome shotgun (WGS) entry which is preliminary data.</text>
</comment>
<protein>
    <submittedName>
        <fullName evidence="1">Uncharacterized protein</fullName>
    </submittedName>
</protein>
<evidence type="ECO:0000313" key="1">
    <source>
        <dbReference type="EMBL" id="CAB4033396.1"/>
    </source>
</evidence>
<organism evidence="1 2">
    <name type="scientific">Paramuricea clavata</name>
    <name type="common">Red gorgonian</name>
    <name type="synonym">Violescent sea-whip</name>
    <dbReference type="NCBI Taxonomy" id="317549"/>
    <lineage>
        <taxon>Eukaryota</taxon>
        <taxon>Metazoa</taxon>
        <taxon>Cnidaria</taxon>
        <taxon>Anthozoa</taxon>
        <taxon>Octocorallia</taxon>
        <taxon>Malacalcyonacea</taxon>
        <taxon>Plexauridae</taxon>
        <taxon>Paramuricea</taxon>
    </lineage>
</organism>
<evidence type="ECO:0000313" key="2">
    <source>
        <dbReference type="Proteomes" id="UP001152795"/>
    </source>
</evidence>
<accession>A0A6S7JLI2</accession>
<dbReference type="Proteomes" id="UP001152795">
    <property type="component" value="Unassembled WGS sequence"/>
</dbReference>
<feature type="non-terminal residue" evidence="1">
    <location>
        <position position="1"/>
    </location>
</feature>
<sequence>VPVQMELLPSDMSKVVRDDEKLSEKQECIKVTEDRSMINAELGSGIVSTSTGEKRKHCEESDYINEVPIPQKRACMGIKHDHTNSVSTHCRLKQKADNLLDREKNLKRRLKTSRMKSHRMKRKVISLTSVVSELKKEKQLVSSNWPVSWRQLCQGFLRNL</sequence>
<dbReference type="EMBL" id="CACRXK020019215">
    <property type="protein sequence ID" value="CAB4033396.1"/>
    <property type="molecule type" value="Genomic_DNA"/>
</dbReference>
<dbReference type="AlphaFoldDB" id="A0A6S7JLI2"/>
<name>A0A6S7JLI2_PARCT</name>